<feature type="transmembrane region" description="Helical" evidence="6">
    <location>
        <begin position="420"/>
        <end position="441"/>
    </location>
</feature>
<evidence type="ECO:0000256" key="6">
    <source>
        <dbReference type="SAM" id="Phobius"/>
    </source>
</evidence>
<evidence type="ECO:0000256" key="5">
    <source>
        <dbReference type="ARBA" id="ARBA00023136"/>
    </source>
</evidence>
<evidence type="ECO:0000256" key="2">
    <source>
        <dbReference type="ARBA" id="ARBA00022448"/>
    </source>
</evidence>
<feature type="transmembrane region" description="Helical" evidence="6">
    <location>
        <begin position="33"/>
        <end position="56"/>
    </location>
</feature>
<evidence type="ECO:0000256" key="1">
    <source>
        <dbReference type="ARBA" id="ARBA00004141"/>
    </source>
</evidence>
<feature type="transmembrane region" description="Helical" evidence="6">
    <location>
        <begin position="76"/>
        <end position="93"/>
    </location>
</feature>
<dbReference type="InterPro" id="IPR020846">
    <property type="entry name" value="MFS_dom"/>
</dbReference>
<feature type="transmembrane region" description="Helical" evidence="6">
    <location>
        <begin position="391"/>
        <end position="408"/>
    </location>
</feature>
<proteinExistence type="predicted"/>
<feature type="transmembrane region" description="Helical" evidence="6">
    <location>
        <begin position="158"/>
        <end position="181"/>
    </location>
</feature>
<keyword evidence="2" id="KW-0813">Transport</keyword>
<accession>A0A7R9IE35</accession>
<feature type="transmembrane region" description="Helical" evidence="6">
    <location>
        <begin position="473"/>
        <end position="497"/>
    </location>
</feature>
<reference evidence="8" key="1">
    <citation type="submission" date="2020-11" db="EMBL/GenBank/DDBJ databases">
        <authorList>
            <person name="Tran Van P."/>
        </authorList>
    </citation>
    <scope>NUCLEOTIDE SEQUENCE</scope>
</reference>
<evidence type="ECO:0000256" key="4">
    <source>
        <dbReference type="ARBA" id="ARBA00022989"/>
    </source>
</evidence>
<keyword evidence="5 6" id="KW-0472">Membrane</keyword>
<feature type="transmembrane region" description="Helical" evidence="6">
    <location>
        <begin position="447"/>
        <end position="466"/>
    </location>
</feature>
<dbReference type="PANTHER" id="PTHR23511:SF35">
    <property type="entry name" value="MAJOR FACILITATOR SUPERFAMILY (MFS) PROFILE DOMAIN-CONTAINING PROTEIN"/>
    <property type="match status" value="1"/>
</dbReference>
<dbReference type="Gene3D" id="1.20.1250.20">
    <property type="entry name" value="MFS general substrate transporter like domains"/>
    <property type="match status" value="1"/>
</dbReference>
<gene>
    <name evidence="8" type="ORF">TTEB3V08_LOCUS4681</name>
</gene>
<feature type="transmembrane region" description="Helical" evidence="6">
    <location>
        <begin position="196"/>
        <end position="216"/>
    </location>
</feature>
<keyword evidence="4 6" id="KW-1133">Transmembrane helix</keyword>
<dbReference type="SUPFAM" id="SSF103473">
    <property type="entry name" value="MFS general substrate transporter"/>
    <property type="match status" value="1"/>
</dbReference>
<dbReference type="GO" id="GO:0022857">
    <property type="term" value="F:transmembrane transporter activity"/>
    <property type="evidence" value="ECO:0007669"/>
    <property type="project" value="InterPro"/>
</dbReference>
<dbReference type="AlphaFoldDB" id="A0A7R9IE35"/>
<evidence type="ECO:0000313" key="8">
    <source>
        <dbReference type="EMBL" id="CAD7456657.1"/>
    </source>
</evidence>
<sequence>MGDLTGKGGAIDPKLFPFEDAIALTGHGKFHHLLLVGCGLCFATFLFQSLNSAYLLPAAACDFQMTVQDKGLLSSMFYVGMICSSHMWGYLADTYGRKKVLVCGMLMDSICSFFGSFSHALWLYLIVRFFNGALICPNSNVLFAYLGEFHSSSTRTRAIIFLNISIMLGATILPGLAWLIIPQTWAWELPWITYRSWRLFVIVTALPGLITVLYMARVLPESPKYLLVTGRSQEALEILRRIYADNSGEPPESYPVLSVTIDGSVAVLPSPLGSGKKNSALDVMKSIWRQTAPLFVPPHLRNTTIACLFMFFVYACSNSLSLWIPDMFNNLGVYYNLNPEGPSRLCEAIGSSSANMTAPVLPSSLEVIYSDLLEEPACVIQITSQTFINPMIFGVIAGAVFIPMGFVINKLGKKNTMYMCVLVATSGAIGLYFVVTPIWAITLASMYYSFIFATVGALNSIVIDIFPTHLRAMAVSLTLMVGRIGTICGSILLATLLELSCDSIFFVYAGTALGGDSINLVTYMGRYNNHPSWIGRACDEPPIPTPVALTAILKKFKMQNTVCPFKAEYKQVFVQWCSVKRILLRIV</sequence>
<feature type="transmembrane region" description="Helical" evidence="6">
    <location>
        <begin position="305"/>
        <end position="324"/>
    </location>
</feature>
<dbReference type="EMBL" id="OE001360">
    <property type="protein sequence ID" value="CAD7456657.1"/>
    <property type="molecule type" value="Genomic_DNA"/>
</dbReference>
<dbReference type="InterPro" id="IPR011701">
    <property type="entry name" value="MFS"/>
</dbReference>
<evidence type="ECO:0000259" key="7">
    <source>
        <dbReference type="PROSITE" id="PS50850"/>
    </source>
</evidence>
<dbReference type="PROSITE" id="PS50850">
    <property type="entry name" value="MFS"/>
    <property type="match status" value="1"/>
</dbReference>
<dbReference type="InterPro" id="IPR036259">
    <property type="entry name" value="MFS_trans_sf"/>
</dbReference>
<dbReference type="PANTHER" id="PTHR23511">
    <property type="entry name" value="SYNAPTIC VESICLE GLYCOPROTEIN 2"/>
    <property type="match status" value="1"/>
</dbReference>
<organism evidence="8">
    <name type="scientific">Timema tahoe</name>
    <dbReference type="NCBI Taxonomy" id="61484"/>
    <lineage>
        <taxon>Eukaryota</taxon>
        <taxon>Metazoa</taxon>
        <taxon>Ecdysozoa</taxon>
        <taxon>Arthropoda</taxon>
        <taxon>Hexapoda</taxon>
        <taxon>Insecta</taxon>
        <taxon>Pterygota</taxon>
        <taxon>Neoptera</taxon>
        <taxon>Polyneoptera</taxon>
        <taxon>Phasmatodea</taxon>
        <taxon>Timematodea</taxon>
        <taxon>Timematoidea</taxon>
        <taxon>Timematidae</taxon>
        <taxon>Timema</taxon>
    </lineage>
</organism>
<dbReference type="GO" id="GO:0016020">
    <property type="term" value="C:membrane"/>
    <property type="evidence" value="ECO:0007669"/>
    <property type="project" value="UniProtKB-SubCell"/>
</dbReference>
<name>A0A7R9IE35_9NEOP</name>
<feature type="transmembrane region" description="Helical" evidence="6">
    <location>
        <begin position="123"/>
        <end position="146"/>
    </location>
</feature>
<comment type="subcellular location">
    <subcellularLocation>
        <location evidence="1">Membrane</location>
        <topology evidence="1">Multi-pass membrane protein</topology>
    </subcellularLocation>
</comment>
<evidence type="ECO:0000256" key="3">
    <source>
        <dbReference type="ARBA" id="ARBA00022692"/>
    </source>
</evidence>
<feature type="domain" description="Major facilitator superfamily (MFS) profile" evidence="7">
    <location>
        <begin position="32"/>
        <end position="527"/>
    </location>
</feature>
<keyword evidence="3 6" id="KW-0812">Transmembrane</keyword>
<protein>
    <recommendedName>
        <fullName evidence="7">Major facilitator superfamily (MFS) profile domain-containing protein</fullName>
    </recommendedName>
</protein>
<dbReference type="Pfam" id="PF07690">
    <property type="entry name" value="MFS_1"/>
    <property type="match status" value="1"/>
</dbReference>